<dbReference type="CDD" id="cd22888">
    <property type="entry name" value="CcO_VIIa_fungal"/>
    <property type="match status" value="1"/>
</dbReference>
<proteinExistence type="predicted"/>
<sequence length="94" mass="10831">MSKSQGDCYFWGAIRHSSPSRLYPTPNLSAPNPPINTTMPIAPITGRLRKRFFTDITIALTIGFAGGFSWWHFYHLPIIRKRDAYYARLEARKD</sequence>
<accession>A0A433Q9M9</accession>
<dbReference type="PANTHER" id="PTHR28264">
    <property type="entry name" value="CYTOCHROME C OXIDASE SUBUNIT 7A"/>
    <property type="match status" value="1"/>
</dbReference>
<keyword evidence="4 7" id="KW-1133">Transmembrane helix</keyword>
<evidence type="ECO:0000256" key="5">
    <source>
        <dbReference type="ARBA" id="ARBA00023128"/>
    </source>
</evidence>
<evidence type="ECO:0000256" key="7">
    <source>
        <dbReference type="SAM" id="Phobius"/>
    </source>
</evidence>
<keyword evidence="5" id="KW-0496">Mitochondrion</keyword>
<comment type="caution">
    <text evidence="8">The sequence shown here is derived from an EMBL/GenBank/DDBJ whole genome shotgun (WGS) entry which is preliminary data.</text>
</comment>
<evidence type="ECO:0000256" key="2">
    <source>
        <dbReference type="ARBA" id="ARBA00022692"/>
    </source>
</evidence>
<dbReference type="GO" id="GO:0006123">
    <property type="term" value="P:mitochondrial electron transport, cytochrome c to oxygen"/>
    <property type="evidence" value="ECO:0007669"/>
    <property type="project" value="TreeGrafter"/>
</dbReference>
<gene>
    <name evidence="8" type="ORF">BC938DRAFT_470755</name>
</gene>
<dbReference type="Proteomes" id="UP000274822">
    <property type="component" value="Unassembled WGS sequence"/>
</dbReference>
<keyword evidence="2 7" id="KW-0812">Transmembrane</keyword>
<organism evidence="8 9">
    <name type="scientific">Jimgerdemannia flammicorona</name>
    <dbReference type="NCBI Taxonomy" id="994334"/>
    <lineage>
        <taxon>Eukaryota</taxon>
        <taxon>Fungi</taxon>
        <taxon>Fungi incertae sedis</taxon>
        <taxon>Mucoromycota</taxon>
        <taxon>Mucoromycotina</taxon>
        <taxon>Endogonomycetes</taxon>
        <taxon>Endogonales</taxon>
        <taxon>Endogonaceae</taxon>
        <taxon>Jimgerdemannia</taxon>
    </lineage>
</organism>
<reference evidence="8 9" key="1">
    <citation type="journal article" date="2018" name="New Phytol.">
        <title>Phylogenomics of Endogonaceae and evolution of mycorrhizas within Mucoromycota.</title>
        <authorList>
            <person name="Chang Y."/>
            <person name="Desiro A."/>
            <person name="Na H."/>
            <person name="Sandor L."/>
            <person name="Lipzen A."/>
            <person name="Clum A."/>
            <person name="Barry K."/>
            <person name="Grigoriev I.V."/>
            <person name="Martin F.M."/>
            <person name="Stajich J.E."/>
            <person name="Smith M.E."/>
            <person name="Bonito G."/>
            <person name="Spatafora J.W."/>
        </authorList>
    </citation>
    <scope>NUCLEOTIDE SEQUENCE [LARGE SCALE GENOMIC DNA]</scope>
    <source>
        <strain evidence="8 9">AD002</strain>
    </source>
</reference>
<evidence type="ECO:0000256" key="1">
    <source>
        <dbReference type="ARBA" id="ARBA00004273"/>
    </source>
</evidence>
<evidence type="ECO:0000256" key="6">
    <source>
        <dbReference type="ARBA" id="ARBA00023136"/>
    </source>
</evidence>
<evidence type="ECO:0000313" key="8">
    <source>
        <dbReference type="EMBL" id="RUS26454.1"/>
    </source>
</evidence>
<evidence type="ECO:0000313" key="9">
    <source>
        <dbReference type="Proteomes" id="UP000274822"/>
    </source>
</evidence>
<keyword evidence="9" id="KW-1185">Reference proteome</keyword>
<dbReference type="PANTHER" id="PTHR28264:SF1">
    <property type="entry name" value="CYTOCHROME C OXIDASE SUBUNIT 6C"/>
    <property type="match status" value="1"/>
</dbReference>
<protein>
    <recommendedName>
        <fullName evidence="10">Cytochrome c oxidase polypeptide VIIA</fullName>
    </recommendedName>
</protein>
<name>A0A433Q9M9_9FUNG</name>
<dbReference type="AlphaFoldDB" id="A0A433Q9M9"/>
<evidence type="ECO:0008006" key="10">
    <source>
        <dbReference type="Google" id="ProtNLM"/>
    </source>
</evidence>
<evidence type="ECO:0000256" key="4">
    <source>
        <dbReference type="ARBA" id="ARBA00022989"/>
    </source>
</evidence>
<comment type="subcellular location">
    <subcellularLocation>
        <location evidence="1">Mitochondrion inner membrane</location>
    </subcellularLocation>
</comment>
<dbReference type="GO" id="GO:0005743">
    <property type="term" value="C:mitochondrial inner membrane"/>
    <property type="evidence" value="ECO:0007669"/>
    <property type="project" value="UniProtKB-SubCell"/>
</dbReference>
<keyword evidence="3" id="KW-0999">Mitochondrion inner membrane</keyword>
<keyword evidence="6 7" id="KW-0472">Membrane</keyword>
<dbReference type="EMBL" id="RBNJ01010414">
    <property type="protein sequence ID" value="RUS26454.1"/>
    <property type="molecule type" value="Genomic_DNA"/>
</dbReference>
<feature type="transmembrane region" description="Helical" evidence="7">
    <location>
        <begin position="52"/>
        <end position="73"/>
    </location>
</feature>
<evidence type="ECO:0000256" key="3">
    <source>
        <dbReference type="ARBA" id="ARBA00022792"/>
    </source>
</evidence>
<dbReference type="GO" id="GO:0004129">
    <property type="term" value="F:cytochrome-c oxidase activity"/>
    <property type="evidence" value="ECO:0007669"/>
    <property type="project" value="TreeGrafter"/>
</dbReference>